<dbReference type="Pfam" id="PF14650">
    <property type="entry name" value="FAM75"/>
    <property type="match status" value="1"/>
</dbReference>
<protein>
    <submittedName>
        <fullName evidence="5">Spermatogenesis-associated protein 31D1-like</fullName>
    </submittedName>
</protein>
<evidence type="ECO:0000259" key="3">
    <source>
        <dbReference type="Pfam" id="PF14650"/>
    </source>
</evidence>
<gene>
    <name evidence="5" type="primary">LOC128778588</name>
</gene>
<sequence>MKKRMPFQILEKKEKEEGPFSKHTWPEYQRTSSVNSLQPFDVQVTAAPKTGWNVEGKPEHLRICQQLLDLKCLGENLYQKYSQLVWGLPSLHSESLVATLLVSTSTSPLGSHFVLFNGCRNASAVKMQDQEVLLHPHSHRLPLPGLYSRPWPQNLSQSQPLPFTQVNPQAHLQPRLPIIPYRSIHASIPGSIIPGHFHITCEPQEKLEFHGPRKITILEPSFLDPDTRRLLEAHTVRFRMSQRWGLLLRVLESIKFCMLREATTWPLPHLDIPSSAMHISLVDSKAEFSNPRERSSKTFHGNRRRTPNSVPTLDHSLPAMSPMGNEGQRALKASLSDTNHEFAQGIQTAAYGSQTFQSLTHSIIAQVRQRAAVLDSRCGPEVPPKQAEAGHEPKDENVSPGDGTEMAQGRVMVQKNLDHVAKHNLSRGVFNTEELCTLQSQSREVLTTSELESSKMTNVSLSKVEAVPTTEQPSPKTLAPQDSKLSDLKRQLLSELKLKL</sequence>
<evidence type="ECO:0000313" key="4">
    <source>
        <dbReference type="Proteomes" id="UP001165780"/>
    </source>
</evidence>
<evidence type="ECO:0000256" key="1">
    <source>
        <dbReference type="ARBA" id="ARBA00035009"/>
    </source>
</evidence>
<evidence type="ECO:0000313" key="5">
    <source>
        <dbReference type="RefSeq" id="XP_053763975.1"/>
    </source>
</evidence>
<dbReference type="InterPro" id="IPR039509">
    <property type="entry name" value="SPATA31"/>
</dbReference>
<feature type="region of interest" description="Disordered" evidence="2">
    <location>
        <begin position="450"/>
        <end position="485"/>
    </location>
</feature>
<feature type="domain" description="SPATA31" evidence="3">
    <location>
        <begin position="65"/>
        <end position="184"/>
    </location>
</feature>
<dbReference type="Proteomes" id="UP001165780">
    <property type="component" value="Unplaced"/>
</dbReference>
<dbReference type="AlphaFoldDB" id="A0A9W2VZB2"/>
<evidence type="ECO:0000256" key="2">
    <source>
        <dbReference type="SAM" id="MobiDB-lite"/>
    </source>
</evidence>
<feature type="region of interest" description="Disordered" evidence="2">
    <location>
        <begin position="289"/>
        <end position="317"/>
    </location>
</feature>
<keyword evidence="4" id="KW-1185">Reference proteome</keyword>
<feature type="compositionally biased region" description="Basic and acidic residues" evidence="2">
    <location>
        <begin position="388"/>
        <end position="397"/>
    </location>
</feature>
<organism evidence="4 5">
    <name type="scientific">Panthera pardus</name>
    <name type="common">Leopard</name>
    <name type="synonym">Felis pardus</name>
    <dbReference type="NCBI Taxonomy" id="9691"/>
    <lineage>
        <taxon>Eukaryota</taxon>
        <taxon>Metazoa</taxon>
        <taxon>Chordata</taxon>
        <taxon>Craniata</taxon>
        <taxon>Vertebrata</taxon>
        <taxon>Euteleostomi</taxon>
        <taxon>Mammalia</taxon>
        <taxon>Eutheria</taxon>
        <taxon>Laurasiatheria</taxon>
        <taxon>Carnivora</taxon>
        <taxon>Feliformia</taxon>
        <taxon>Felidae</taxon>
        <taxon>Pantherinae</taxon>
        <taxon>Panthera</taxon>
    </lineage>
</organism>
<feature type="compositionally biased region" description="Polar residues" evidence="2">
    <location>
        <begin position="450"/>
        <end position="461"/>
    </location>
</feature>
<reference evidence="5" key="1">
    <citation type="submission" date="2025-08" db="UniProtKB">
        <authorList>
            <consortium name="RefSeq"/>
        </authorList>
    </citation>
    <scope>IDENTIFICATION</scope>
    <source>
        <tissue evidence="5">Whole blood</tissue>
    </source>
</reference>
<dbReference type="GeneID" id="128778588"/>
<name>A0A9W2VZB2_PANPR</name>
<dbReference type="PANTHER" id="PTHR21859:SF51">
    <property type="entry name" value="RIKEN CDNA 1700014D04 GENE"/>
    <property type="match status" value="1"/>
</dbReference>
<feature type="region of interest" description="Disordered" evidence="2">
    <location>
        <begin position="375"/>
        <end position="405"/>
    </location>
</feature>
<proteinExistence type="inferred from homology"/>
<accession>A0A9W2VZB2</accession>
<comment type="similarity">
    <text evidence="1">Belongs to the SPATA31 family.</text>
</comment>
<dbReference type="RefSeq" id="XP_053763975.1">
    <property type="nucleotide sequence ID" value="XM_053908000.1"/>
</dbReference>
<dbReference type="PANTHER" id="PTHR21859">
    <property type="entry name" value="ACROSOME-SPECIFIC PROTEIN"/>
    <property type="match status" value="1"/>
</dbReference>